<feature type="region of interest" description="Disordered" evidence="1">
    <location>
        <begin position="258"/>
        <end position="327"/>
    </location>
</feature>
<feature type="region of interest" description="Disordered" evidence="1">
    <location>
        <begin position="173"/>
        <end position="194"/>
    </location>
</feature>
<feature type="compositionally biased region" description="Basic and acidic residues" evidence="1">
    <location>
        <begin position="1385"/>
        <end position="1397"/>
    </location>
</feature>
<evidence type="ECO:0000313" key="2">
    <source>
        <dbReference type="EMBL" id="KAF8818381.1"/>
    </source>
</evidence>
<feature type="compositionally biased region" description="Polar residues" evidence="1">
    <location>
        <begin position="1122"/>
        <end position="1138"/>
    </location>
</feature>
<accession>A0ABQ7J4Q6</accession>
<feature type="region of interest" description="Disordered" evidence="1">
    <location>
        <begin position="919"/>
        <end position="941"/>
    </location>
</feature>
<evidence type="ECO:0000256" key="1">
    <source>
        <dbReference type="SAM" id="MobiDB-lite"/>
    </source>
</evidence>
<comment type="caution">
    <text evidence="2">The sequence shown here is derived from an EMBL/GenBank/DDBJ whole genome shotgun (WGS) entry which is preliminary data.</text>
</comment>
<feature type="region of interest" description="Disordered" evidence="1">
    <location>
        <begin position="1066"/>
        <end position="1228"/>
    </location>
</feature>
<evidence type="ECO:0000313" key="3">
    <source>
        <dbReference type="Proteomes" id="UP000823046"/>
    </source>
</evidence>
<dbReference type="Proteomes" id="UP000823046">
    <property type="component" value="Unassembled WGS sequence"/>
</dbReference>
<feature type="region of interest" description="Disordered" evidence="1">
    <location>
        <begin position="467"/>
        <end position="497"/>
    </location>
</feature>
<keyword evidence="3" id="KW-1185">Reference proteome</keyword>
<feature type="compositionally biased region" description="Polar residues" evidence="1">
    <location>
        <begin position="1375"/>
        <end position="1384"/>
    </location>
</feature>
<feature type="compositionally biased region" description="Low complexity" evidence="1">
    <location>
        <begin position="286"/>
        <end position="300"/>
    </location>
</feature>
<feature type="compositionally biased region" description="Polar residues" evidence="1">
    <location>
        <begin position="20"/>
        <end position="30"/>
    </location>
</feature>
<feature type="compositionally biased region" description="Polar residues" evidence="1">
    <location>
        <begin position="1306"/>
        <end position="1321"/>
    </location>
</feature>
<dbReference type="EMBL" id="JADAQX010001077">
    <property type="protein sequence ID" value="KAF8818381.1"/>
    <property type="molecule type" value="Genomic_DNA"/>
</dbReference>
<feature type="region of interest" description="Disordered" evidence="1">
    <location>
        <begin position="1281"/>
        <end position="1321"/>
    </location>
</feature>
<feature type="region of interest" description="Disordered" evidence="1">
    <location>
        <begin position="1374"/>
        <end position="1402"/>
    </location>
</feature>
<feature type="region of interest" description="Disordered" evidence="1">
    <location>
        <begin position="140"/>
        <end position="159"/>
    </location>
</feature>
<organism evidence="2 3">
    <name type="scientific">Cardiosporidium cionae</name>
    <dbReference type="NCBI Taxonomy" id="476202"/>
    <lineage>
        <taxon>Eukaryota</taxon>
        <taxon>Sar</taxon>
        <taxon>Alveolata</taxon>
        <taxon>Apicomplexa</taxon>
        <taxon>Aconoidasida</taxon>
        <taxon>Nephromycida</taxon>
        <taxon>Cardiosporidium</taxon>
    </lineage>
</organism>
<name>A0ABQ7J4Q6_9APIC</name>
<feature type="region of interest" description="Disordered" evidence="1">
    <location>
        <begin position="1"/>
        <end position="30"/>
    </location>
</feature>
<feature type="compositionally biased region" description="Low complexity" evidence="1">
    <location>
        <begin position="1079"/>
        <end position="1107"/>
    </location>
</feature>
<reference evidence="2 3" key="1">
    <citation type="journal article" date="2020" name="bioRxiv">
        <title>Metabolic contributions of an alphaproteobacterial endosymbiont in the apicomplexan Cardiosporidium cionae.</title>
        <authorList>
            <person name="Hunter E.S."/>
            <person name="Paight C.J."/>
            <person name="Lane C.E."/>
        </authorList>
    </citation>
    <scope>NUCLEOTIDE SEQUENCE [LARGE SCALE GENOMIC DNA]</scope>
    <source>
        <strain evidence="2">ESH_2018</strain>
    </source>
</reference>
<protein>
    <submittedName>
        <fullName evidence="2">Uncharacterized protein</fullName>
    </submittedName>
</protein>
<sequence length="1495" mass="159368">MESNAWNHRSMYPPRRSFPGNGNTAPTNLNEGTLLRDVYSSSTLPGEGGGAAERAAYDTAMRTGHLLSSGYLPTAQGAQPPLSLQVTGTQPTRLLSQTNASDESIHAPLGFTPALYKKEEKRFSSTYEGSFLPSFGGAGRENASPAVPAQRLPYGSASHKTVSSTAITAEFRVEERKEGSSTEQGIRRSFYGSPTSVNIQRSMARSPRHSLSLASIANPSPPLYSSQHSSPSLATLYPPPPRILSVPHAVTHAHLSHALPPRTVRSQLPSRPSPSVGGTHPADILPSQPYPSSFSSFPSSVAHCSLGGGEPPKGRESGSNPTLSSYPRASLYPSSSMVQSHAVPFSSVERHGSIYPPYTVNRAPIPRAPPCHPSPAGAFPLLLGPVPPSSSQPLPVSASPPTPIGWVGGVALPRSSTPRAVAPLYTSSYPSMARLIPSSLGHTIDMHTFLPSGGSIPAMPMSTVVPPPPPPPPTDGGRLAGVEGGAPSVPTKEVPPAGWEAKKHVENEGEERLAGPSIGENSISVVVLHPLVNASGPISGKMDPRHDAKFYQPNQHMIRDFEHLILPPTNRTDTQLQSPLPEHVDAKTLCTKLDGAQLLWKTPLQRLSTLLLSPPVNMDDEPWIEGTTTLMALGLPRNITAEAITNVLVGLFIANKSSGWTESLCPAGWISPLDEDNVSLLSLSSFAYGDTQKEQNLYEDSEITGGPTTGGAIFPSAVLGGGAVARLSSLLRGGTADALSSTNPTATEGKMMGGRPPFSDPLSPIGSEGGTFSKAFSVPSLQSREAMGLEKVVMMFGDVSRGALNQLPLVYPRRVSLTGSGRGKETPQVISPAQSVTPYAMGSLFFSSEEAAQEFWISFSMNAAHVYGTTIKLCPDPSGLRVLAEGLACTFHGDTEREDEKGWASRPVGIRGEGMSCGIQHTLGETSPERPPASPSSLLSPLSAEDDRIVWSAPMDIALLERGLNRTPHACEYTLHPHCIEIRFKSTSDIETLCRYKKPMLSSQGDSLTAVMLLCNDRLLPAFIKHPSPLKPVAAPPPPLLSPAMTATLPQSIEKSINAVANAENIDSSTSSDEENEHSFSNSGSENSSNSSDSSDSDSSADGNESETSPQKDLQHTAPSPKRTQQGEQESSSKSTVKASFPRLVAHRNIYSTAKSGTSLPAPSSQRGITPSRACKEKTVHAARSSPLASGRVVQAATRGRGRGRPRRILPVDRKMAEPTGNSERGAAVALDSEETAVQPVAMAGDASLSEPLQPRIESSIDQAVAEDNGEMDVIPIETVPEHTATEEEAFSVRRHGHKAPKRTEPSSSMISMKPSETQVDIASEEANKKLKISEYDKGLMCDEAYRRRSLRLFGNGSTEVLVQLGVKGERGGRLQQSRVSSLSPKEDVAAEKKESESVGMEDSNAEMAAAVALVATQGVPEKSKKMQKEKKLYNTNVLAEAYLLEPPILRWDEFEERHFFNVSALHTASIPVVCRAPLIKAEKLKKVLKSSVKV</sequence>
<feature type="region of interest" description="Disordered" evidence="1">
    <location>
        <begin position="736"/>
        <end position="755"/>
    </location>
</feature>
<gene>
    <name evidence="2" type="ORF">IE077_002096</name>
</gene>
<proteinExistence type="predicted"/>
<feature type="compositionally biased region" description="Polar residues" evidence="1">
    <location>
        <begin position="317"/>
        <end position="327"/>
    </location>
</feature>
<feature type="compositionally biased region" description="Polar residues" evidence="1">
    <location>
        <begin position="1150"/>
        <end position="1169"/>
    </location>
</feature>